<dbReference type="EMBL" id="VCAU01000152">
    <property type="protein sequence ID" value="KAF9883693.1"/>
    <property type="molecule type" value="Genomic_DNA"/>
</dbReference>
<feature type="region of interest" description="Disordered" evidence="1">
    <location>
        <begin position="21"/>
        <end position="71"/>
    </location>
</feature>
<accession>A0AAD4GPT3</accession>
<evidence type="ECO:0000313" key="2">
    <source>
        <dbReference type="EMBL" id="KAF9883693.1"/>
    </source>
</evidence>
<dbReference type="Proteomes" id="UP001194746">
    <property type="component" value="Unassembled WGS sequence"/>
</dbReference>
<reference evidence="2" key="2">
    <citation type="submission" date="2020-02" db="EMBL/GenBank/DDBJ databases">
        <authorList>
            <person name="Gilchrist C.L.M."/>
            <person name="Chooi Y.-H."/>
        </authorList>
    </citation>
    <scope>NUCLEOTIDE SEQUENCE</scope>
    <source>
        <strain evidence="2">MST-FP2251</strain>
    </source>
</reference>
<gene>
    <name evidence="2" type="ORF">FE257_003031</name>
</gene>
<sequence>MYSQTPTHKFLVLAPVQSGPRSLDIVDQPEFEVKQSPASIRERSGSQSSTATNSSQTNDAVSSLPSGFLYL</sequence>
<organism evidence="2 3">
    <name type="scientific">Aspergillus nanangensis</name>
    <dbReference type="NCBI Taxonomy" id="2582783"/>
    <lineage>
        <taxon>Eukaryota</taxon>
        <taxon>Fungi</taxon>
        <taxon>Dikarya</taxon>
        <taxon>Ascomycota</taxon>
        <taxon>Pezizomycotina</taxon>
        <taxon>Eurotiomycetes</taxon>
        <taxon>Eurotiomycetidae</taxon>
        <taxon>Eurotiales</taxon>
        <taxon>Aspergillaceae</taxon>
        <taxon>Aspergillus</taxon>
        <taxon>Aspergillus subgen. Circumdati</taxon>
    </lineage>
</organism>
<comment type="caution">
    <text evidence="2">The sequence shown here is derived from an EMBL/GenBank/DDBJ whole genome shotgun (WGS) entry which is preliminary data.</text>
</comment>
<evidence type="ECO:0000256" key="1">
    <source>
        <dbReference type="SAM" id="MobiDB-lite"/>
    </source>
</evidence>
<feature type="compositionally biased region" description="Low complexity" evidence="1">
    <location>
        <begin position="45"/>
        <end position="58"/>
    </location>
</feature>
<reference evidence="2" key="1">
    <citation type="journal article" date="2019" name="Beilstein J. Org. Chem.">
        <title>Nanangenines: drimane sesquiterpenoids as the dominant metabolite cohort of a novel Australian fungus, Aspergillus nanangensis.</title>
        <authorList>
            <person name="Lacey H.J."/>
            <person name="Gilchrist C.L.M."/>
            <person name="Crombie A."/>
            <person name="Kalaitzis J.A."/>
            <person name="Vuong D."/>
            <person name="Rutledge P.J."/>
            <person name="Turner P."/>
            <person name="Pitt J.I."/>
            <person name="Lacey E."/>
            <person name="Chooi Y.H."/>
            <person name="Piggott A.M."/>
        </authorList>
    </citation>
    <scope>NUCLEOTIDE SEQUENCE</scope>
    <source>
        <strain evidence="2">MST-FP2251</strain>
    </source>
</reference>
<name>A0AAD4GPT3_ASPNN</name>
<dbReference type="AlphaFoldDB" id="A0AAD4GPT3"/>
<keyword evidence="3" id="KW-1185">Reference proteome</keyword>
<proteinExistence type="predicted"/>
<evidence type="ECO:0000313" key="3">
    <source>
        <dbReference type="Proteomes" id="UP001194746"/>
    </source>
</evidence>
<protein>
    <submittedName>
        <fullName evidence="2">Uncharacterized protein</fullName>
    </submittedName>
</protein>
<feature type="non-terminal residue" evidence="2">
    <location>
        <position position="71"/>
    </location>
</feature>